<dbReference type="InterPro" id="IPR019292">
    <property type="entry name" value="McrC"/>
</dbReference>
<dbReference type="PhylomeDB" id="Q5JJA9"/>
<dbReference type="REBASE" id="10786">
    <property type="entry name" value="TkoMcrBC2P"/>
</dbReference>
<dbReference type="GeneID" id="78447523"/>
<accession>Q5JJA9</accession>
<dbReference type="eggNOG" id="arCOG05102">
    <property type="taxonomic scope" value="Archaea"/>
</dbReference>
<evidence type="ECO:0000313" key="2">
    <source>
        <dbReference type="Proteomes" id="UP000000536"/>
    </source>
</evidence>
<dbReference type="PANTHER" id="PTHR38733">
    <property type="entry name" value="PROTEIN MCRC"/>
    <property type="match status" value="1"/>
</dbReference>
<reference evidence="1 2" key="1">
    <citation type="journal article" date="2005" name="Genome Res.">
        <title>Complete genome sequence of the hyperthermophilic archaeon Thermococcus kodakaraensis KOD1 and comparison with Pyrococcus genomes.</title>
        <authorList>
            <person name="Fukui T."/>
            <person name="Atomi H."/>
            <person name="Kanai T."/>
            <person name="Matsumi R."/>
            <person name="Fujiwara S."/>
            <person name="Imanaka T."/>
        </authorList>
    </citation>
    <scope>NUCLEOTIDE SEQUENCE [LARGE SCALE GENOMIC DNA]</scope>
    <source>
        <strain evidence="2">ATCC BAA-918 / JCM 12380 / KOD1</strain>
    </source>
</reference>
<dbReference type="GO" id="GO:1905348">
    <property type="term" value="C:endonuclease complex"/>
    <property type="evidence" value="ECO:0000318"/>
    <property type="project" value="GO_Central"/>
</dbReference>
<dbReference type="EnsemblBacteria" id="BAD85199">
    <property type="protein sequence ID" value="BAD85199"/>
    <property type="gene ID" value="TK1010"/>
</dbReference>
<dbReference type="HOGENOM" id="CLU_048696_1_2_2"/>
<dbReference type="PANTHER" id="PTHR38733:SF1">
    <property type="entry name" value="TYPE IV METHYL-DIRECTED RESTRICTION ENZYME ECOKMCRBC"/>
    <property type="match status" value="1"/>
</dbReference>
<sequence>MDHIYIYVPEHSIDKRPWNLPEIPSELVNSREFQKFVEQINNSYFDPVLVIKHNRLAAGPYVGFVLYKDKTSGKIHQINIYPKIFLGGLSSEDSWKIVLKIADLYYNLGLREYDIKTALATEGNSPFIDILLDIFSNRLLNELRFGIYGEFVSTEETSSSLRGQLLVEREILKLPTQKHKFDIRYKKFTVDNFLNRVFKYTLYLGLQHTNRRETKRTLSEAWDMLKEVSLTPISVDSIEKLTLNSLNLRFELPLKLAKIIISGLDYQKGLISPGFIIPMPDAFEFFVYKLLRAILGKDYRVRYHPQNREFVLETPRKFIENPPQPDIIIESSSGQPLVVVDAKYKTLYCPKCGEKQRYVKNSSDLYQIYSYTKLYNAHAGVLVYPMLKDYSQGSGYNQYNQWLCDISSISTCKNSIFHFFDKTKLGILGINLAHLIRDSIEVSSGNITKINPKIKEQLISYLNSLIN</sequence>
<dbReference type="EMBL" id="AP006878">
    <property type="protein sequence ID" value="BAD85199.1"/>
    <property type="molecule type" value="Genomic_DNA"/>
</dbReference>
<dbReference type="OrthoDB" id="62357at2157"/>
<dbReference type="GO" id="GO:0032067">
    <property type="term" value="F:type IV site-specific deoxyribonuclease activity"/>
    <property type="evidence" value="ECO:0000318"/>
    <property type="project" value="GO_Central"/>
</dbReference>
<evidence type="ECO:0000313" key="1">
    <source>
        <dbReference type="EMBL" id="BAD85199.1"/>
    </source>
</evidence>
<keyword evidence="2" id="KW-1185">Reference proteome</keyword>
<dbReference type="Proteomes" id="UP000000536">
    <property type="component" value="Chromosome"/>
</dbReference>
<gene>
    <name evidence="1" type="ordered locus">TK1010</name>
</gene>
<name>Q5JJA9_THEKO</name>
<dbReference type="PATRIC" id="fig|69014.16.peg.988"/>
<dbReference type="InParanoid" id="Q5JJA9"/>
<protein>
    <submittedName>
        <fullName evidence="1">5-methylcytosine restriction system, catalytic subunit</fullName>
    </submittedName>
</protein>
<dbReference type="AlphaFoldDB" id="Q5JJA9"/>
<dbReference type="RefSeq" id="WP_011249961.1">
    <property type="nucleotide sequence ID" value="NC_006624.1"/>
</dbReference>
<dbReference type="STRING" id="69014.TK1010"/>
<dbReference type="KEGG" id="tko:TK1010"/>
<organism evidence="1 2">
    <name type="scientific">Thermococcus kodakarensis (strain ATCC BAA-918 / JCM 12380 / KOD1)</name>
    <name type="common">Pyrococcus kodakaraensis (strain KOD1)</name>
    <dbReference type="NCBI Taxonomy" id="69014"/>
    <lineage>
        <taxon>Archaea</taxon>
        <taxon>Methanobacteriati</taxon>
        <taxon>Methanobacteriota</taxon>
        <taxon>Thermococci</taxon>
        <taxon>Thermococcales</taxon>
        <taxon>Thermococcaceae</taxon>
        <taxon>Thermococcus</taxon>
    </lineage>
</organism>
<proteinExistence type="predicted"/>
<dbReference type="Pfam" id="PF10117">
    <property type="entry name" value="McrBC"/>
    <property type="match status" value="1"/>
</dbReference>